<dbReference type="HOGENOM" id="CLU_050006_1_2_5"/>
<keyword evidence="5" id="KW-0670">Pyruvate</keyword>
<feature type="active site" description="Proton donor/acceptor" evidence="3">
    <location>
        <position position="235"/>
    </location>
</feature>
<name>K0Q3C9_9HYPH</name>
<proteinExistence type="inferred from homology"/>
<comment type="similarity">
    <text evidence="2">Belongs to the hyi family.</text>
</comment>
<reference evidence="5 6" key="1">
    <citation type="journal article" date="2013" name="Genome Announc.">
        <title>Draft Genome Sequence of Rhizobium mesoamericanum STM3625, a Nitrogen-Fixing Symbiont of Mimosa pudica Isolated in French Guiana (South America).</title>
        <authorList>
            <person name="Moulin L."/>
            <person name="Mornico D."/>
            <person name="Melkonian R."/>
            <person name="Klonowska A."/>
        </authorList>
    </citation>
    <scope>NUCLEOTIDE SEQUENCE [LARGE SCALE GENOMIC DNA]</scope>
    <source>
        <strain evidence="5 6">STM3625</strain>
    </source>
</reference>
<dbReference type="SUPFAM" id="SSF51658">
    <property type="entry name" value="Xylose isomerase-like"/>
    <property type="match status" value="1"/>
</dbReference>
<feature type="domain" description="Xylose isomerase-like TIM barrel" evidence="4">
    <location>
        <begin position="23"/>
        <end position="252"/>
    </location>
</feature>
<evidence type="ECO:0000259" key="4">
    <source>
        <dbReference type="Pfam" id="PF01261"/>
    </source>
</evidence>
<dbReference type="InterPro" id="IPR026040">
    <property type="entry name" value="HyI-like"/>
</dbReference>
<dbReference type="PANTHER" id="PTHR43489">
    <property type="entry name" value="ISOMERASE"/>
    <property type="match status" value="1"/>
</dbReference>
<dbReference type="Gene3D" id="3.20.20.150">
    <property type="entry name" value="Divalent-metal-dependent TIM barrel enzymes"/>
    <property type="match status" value="1"/>
</dbReference>
<sequence length="257" mass="27956">MRLSACIEWLFAAEADNFADRIRLAHGRGVEAVEFWKWTNKDIGSIEWALMETGTELTSFVAEPMIALTDRANKDTFLKGLKSSMETARRLGAHILIAQAGDDLPGKSREEQKAALIDTLAAAGKMLEGSGIRLGLEPLNTLIDHAGYFLHSTVEGIDIVKATGRAEIGIVYDVYHSAVMGEDTAEVVGGNIDHVFHIHIADHPGRNEPGSGGIDLKARVDWLVEHGYNGALGLEYRPLAKSATTIGETRRMLLKAP</sequence>
<feature type="active site" description="Proton donor/acceptor" evidence="3">
    <location>
        <position position="137"/>
    </location>
</feature>
<dbReference type="STRING" id="1211777.BN77_4205"/>
<evidence type="ECO:0000256" key="1">
    <source>
        <dbReference type="ARBA" id="ARBA00023235"/>
    </source>
</evidence>
<dbReference type="GO" id="GO:0016853">
    <property type="term" value="F:isomerase activity"/>
    <property type="evidence" value="ECO:0007669"/>
    <property type="project" value="UniProtKB-KW"/>
</dbReference>
<protein>
    <submittedName>
        <fullName evidence="5">Hydroxypyruvate isomerase protein</fullName>
    </submittedName>
</protein>
<dbReference type="InterPro" id="IPR050417">
    <property type="entry name" value="Sugar_Epim/Isomerase"/>
</dbReference>
<evidence type="ECO:0000256" key="2">
    <source>
        <dbReference type="PIRNR" id="PIRNR006241"/>
    </source>
</evidence>
<dbReference type="AlphaFoldDB" id="K0Q3C9"/>
<dbReference type="PIRSF" id="PIRSF006241">
    <property type="entry name" value="HyI"/>
    <property type="match status" value="1"/>
</dbReference>
<dbReference type="eggNOG" id="COG3622">
    <property type="taxonomic scope" value="Bacteria"/>
</dbReference>
<keyword evidence="1 2" id="KW-0413">Isomerase</keyword>
<organism evidence="5 6">
    <name type="scientific">Rhizobium mesoamericanum STM3625</name>
    <dbReference type="NCBI Taxonomy" id="1211777"/>
    <lineage>
        <taxon>Bacteria</taxon>
        <taxon>Pseudomonadati</taxon>
        <taxon>Pseudomonadota</taxon>
        <taxon>Alphaproteobacteria</taxon>
        <taxon>Hyphomicrobiales</taxon>
        <taxon>Rhizobiaceae</taxon>
        <taxon>Rhizobium/Agrobacterium group</taxon>
        <taxon>Rhizobium</taxon>
    </lineage>
</organism>
<gene>
    <name evidence="5" type="ORF">BN77_4205</name>
</gene>
<dbReference type="RefSeq" id="WP_007535112.1">
    <property type="nucleotide sequence ID" value="NZ_HF536772.1"/>
</dbReference>
<keyword evidence="6" id="KW-1185">Reference proteome</keyword>
<comment type="caution">
    <text evidence="5">The sequence shown here is derived from an EMBL/GenBank/DDBJ whole genome shotgun (WGS) entry which is preliminary data.</text>
</comment>
<dbReference type="Pfam" id="PF01261">
    <property type="entry name" value="AP_endonuc_2"/>
    <property type="match status" value="1"/>
</dbReference>
<dbReference type="InterPro" id="IPR013022">
    <property type="entry name" value="Xyl_isomerase-like_TIM-brl"/>
</dbReference>
<accession>K0Q3C9</accession>
<dbReference type="InterPro" id="IPR036237">
    <property type="entry name" value="Xyl_isomerase-like_sf"/>
</dbReference>
<dbReference type="Proteomes" id="UP000009319">
    <property type="component" value="Unassembled WGS sequence"/>
</dbReference>
<evidence type="ECO:0000313" key="5">
    <source>
        <dbReference type="EMBL" id="CCM77154.1"/>
    </source>
</evidence>
<dbReference type="EMBL" id="CANI01000028">
    <property type="protein sequence ID" value="CCM77154.1"/>
    <property type="molecule type" value="Genomic_DNA"/>
</dbReference>
<evidence type="ECO:0000256" key="3">
    <source>
        <dbReference type="PIRSR" id="PIRSR006241-50"/>
    </source>
</evidence>
<evidence type="ECO:0000313" key="6">
    <source>
        <dbReference type="Proteomes" id="UP000009319"/>
    </source>
</evidence>